<evidence type="ECO:0000256" key="1">
    <source>
        <dbReference type="SAM" id="Coils"/>
    </source>
</evidence>
<gene>
    <name evidence="2" type="ORF">SteCoe_12881</name>
</gene>
<dbReference type="OrthoDB" id="322414at2759"/>
<evidence type="ECO:0000313" key="2">
    <source>
        <dbReference type="EMBL" id="OMJ85752.1"/>
    </source>
</evidence>
<sequence length="192" mass="22276">MNALTVIKEELEEELPDEVHDIIQKLMHELKIAIKRAENSEEQLHKMENNDMRVKELTALCQVKNNEIFALERKIKDLSNRAEEKDKQIISMLSMTKEFKILVESADKGIQTDPVHNLELEQKLVKSEEKNSKLKEMLISQIEEIQKLKSVDGNIRDTGVVQNSKKKIEAKVKPGGYYPLFLRKPKDQLNNQ</sequence>
<feature type="coiled-coil region" evidence="1">
    <location>
        <begin position="23"/>
        <end position="88"/>
    </location>
</feature>
<name>A0A1R2C9S7_9CILI</name>
<keyword evidence="1" id="KW-0175">Coiled coil</keyword>
<dbReference type="EMBL" id="MPUH01000227">
    <property type="protein sequence ID" value="OMJ85752.1"/>
    <property type="molecule type" value="Genomic_DNA"/>
</dbReference>
<evidence type="ECO:0000313" key="3">
    <source>
        <dbReference type="Proteomes" id="UP000187209"/>
    </source>
</evidence>
<dbReference type="Proteomes" id="UP000187209">
    <property type="component" value="Unassembled WGS sequence"/>
</dbReference>
<dbReference type="AlphaFoldDB" id="A0A1R2C9S7"/>
<comment type="caution">
    <text evidence="2">The sequence shown here is derived from an EMBL/GenBank/DDBJ whole genome shotgun (WGS) entry which is preliminary data.</text>
</comment>
<keyword evidence="3" id="KW-1185">Reference proteome</keyword>
<organism evidence="2 3">
    <name type="scientific">Stentor coeruleus</name>
    <dbReference type="NCBI Taxonomy" id="5963"/>
    <lineage>
        <taxon>Eukaryota</taxon>
        <taxon>Sar</taxon>
        <taxon>Alveolata</taxon>
        <taxon>Ciliophora</taxon>
        <taxon>Postciliodesmatophora</taxon>
        <taxon>Heterotrichea</taxon>
        <taxon>Heterotrichida</taxon>
        <taxon>Stentoridae</taxon>
        <taxon>Stentor</taxon>
    </lineage>
</organism>
<protein>
    <submittedName>
        <fullName evidence="2">Uncharacterized protein</fullName>
    </submittedName>
</protein>
<accession>A0A1R2C9S7</accession>
<reference evidence="2 3" key="1">
    <citation type="submission" date="2016-11" db="EMBL/GenBank/DDBJ databases">
        <title>The macronuclear genome of Stentor coeruleus: a giant cell with tiny introns.</title>
        <authorList>
            <person name="Slabodnick M."/>
            <person name="Ruby J.G."/>
            <person name="Reiff S.B."/>
            <person name="Swart E.C."/>
            <person name="Gosai S."/>
            <person name="Prabakaran S."/>
            <person name="Witkowska E."/>
            <person name="Larue G.E."/>
            <person name="Fisher S."/>
            <person name="Freeman R.M."/>
            <person name="Gunawardena J."/>
            <person name="Chu W."/>
            <person name="Stover N.A."/>
            <person name="Gregory B.D."/>
            <person name="Nowacki M."/>
            <person name="Derisi J."/>
            <person name="Roy S.W."/>
            <person name="Marshall W.F."/>
            <person name="Sood P."/>
        </authorList>
    </citation>
    <scope>NUCLEOTIDE SEQUENCE [LARGE SCALE GENOMIC DNA]</scope>
    <source>
        <strain evidence="2">WM001</strain>
    </source>
</reference>
<proteinExistence type="predicted"/>